<evidence type="ECO:0000256" key="2">
    <source>
        <dbReference type="ARBA" id="ARBA00022741"/>
    </source>
</evidence>
<dbReference type="InterPro" id="IPR004101">
    <property type="entry name" value="Mur_ligase_C"/>
</dbReference>
<dbReference type="InterPro" id="IPR051046">
    <property type="entry name" value="MurCDEF_CellWall_CoF430Synth"/>
</dbReference>
<dbReference type="Pfam" id="PF02875">
    <property type="entry name" value="Mur_ligase_C"/>
    <property type="match status" value="1"/>
</dbReference>
<dbReference type="Gene3D" id="3.40.1190.10">
    <property type="entry name" value="Mur-like, catalytic domain"/>
    <property type="match status" value="1"/>
</dbReference>
<evidence type="ECO:0000259" key="4">
    <source>
        <dbReference type="Pfam" id="PF02875"/>
    </source>
</evidence>
<dbReference type="SUPFAM" id="SSF53623">
    <property type="entry name" value="MurD-like peptide ligases, catalytic domain"/>
    <property type="match status" value="1"/>
</dbReference>
<proteinExistence type="predicted"/>
<evidence type="ECO:0000259" key="5">
    <source>
        <dbReference type="Pfam" id="PF08245"/>
    </source>
</evidence>
<sequence>MSYQPLFLKQLFHNSRRFLAQIWLKQMPAIQVAVTGSQGKTNTTRLINEVLNSLGKTTCTDINLDTIYNVPITALKVKPSTKFALFELGIDHPGEMDLHLQLIKPKIAVITGISSVHTDNEHLGNLENLIKEKRKLIEALPESGFAILNYDDKNVRQMAASTKAKILYFGTDKHHCDIWTDPKSIKLTLSGTVFKLMLSKQYGFSELSGGQLITTKLIGFHQIYNIMASYLVYSLIKTNFIKIKTSDDLFKRIIASVKPLSGRMSMEPGPLQTVVLNDSLRANPISTKSGLQTLSAIDYLKGKKIAILAEMGELQNPEIEHKKIGQLIAQLNIDQLICIGSFQKYTADEAIKSGADKNKVFHVKNVHQASAILKKIVNKNDLIYLKGSLLRHIERVLLLLQETNVGCTVNLCPFYNHCSICKYLTVGYHPKGAQS</sequence>
<evidence type="ECO:0000256" key="1">
    <source>
        <dbReference type="ARBA" id="ARBA00022598"/>
    </source>
</evidence>
<dbReference type="AlphaFoldDB" id="A0A0G0GPQ7"/>
<dbReference type="InterPro" id="IPR036615">
    <property type="entry name" value="Mur_ligase_C_dom_sf"/>
</dbReference>
<accession>A0A0G0GPQ7</accession>
<dbReference type="GO" id="GO:0016881">
    <property type="term" value="F:acid-amino acid ligase activity"/>
    <property type="evidence" value="ECO:0007669"/>
    <property type="project" value="InterPro"/>
</dbReference>
<evidence type="ECO:0000313" key="7">
    <source>
        <dbReference type="Proteomes" id="UP000034344"/>
    </source>
</evidence>
<dbReference type="Pfam" id="PF08245">
    <property type="entry name" value="Mur_ligase_M"/>
    <property type="match status" value="1"/>
</dbReference>
<dbReference type="STRING" id="1618480.US11_C0004G0049"/>
<dbReference type="InterPro" id="IPR013221">
    <property type="entry name" value="Mur_ligase_cen"/>
</dbReference>
<keyword evidence="3" id="KW-0067">ATP-binding</keyword>
<dbReference type="PANTHER" id="PTHR43024">
    <property type="entry name" value="UDP-N-ACETYLMURAMOYL-TRIPEPTIDE--D-ALANYL-D-ALANINE LIGASE"/>
    <property type="match status" value="1"/>
</dbReference>
<evidence type="ECO:0000256" key="3">
    <source>
        <dbReference type="ARBA" id="ARBA00022840"/>
    </source>
</evidence>
<dbReference type="Proteomes" id="UP000034344">
    <property type="component" value="Unassembled WGS sequence"/>
</dbReference>
<protein>
    <submittedName>
        <fullName evidence="6">UDP-N-acetylmuramoyl-tripeptide-D-alanyl-D-alanine ligase</fullName>
    </submittedName>
</protein>
<dbReference type="SUPFAM" id="SSF53244">
    <property type="entry name" value="MurD-like peptide ligases, peptide-binding domain"/>
    <property type="match status" value="1"/>
</dbReference>
<dbReference type="PANTHER" id="PTHR43024:SF1">
    <property type="entry name" value="UDP-N-ACETYLMURAMOYL-TRIPEPTIDE--D-ALANYL-D-ALANINE LIGASE"/>
    <property type="match status" value="1"/>
</dbReference>
<keyword evidence="1 6" id="KW-0436">Ligase</keyword>
<gene>
    <name evidence="6" type="ORF">US11_C0004G0049</name>
</gene>
<organism evidence="6 7">
    <name type="scientific">Candidatus Roizmanbacteria bacterium GW2011_GWA2_36_23</name>
    <dbReference type="NCBI Taxonomy" id="1618480"/>
    <lineage>
        <taxon>Bacteria</taxon>
        <taxon>Candidatus Roizmaniibacteriota</taxon>
    </lineage>
</organism>
<dbReference type="InterPro" id="IPR036565">
    <property type="entry name" value="Mur-like_cat_sf"/>
</dbReference>
<dbReference type="GO" id="GO:0005524">
    <property type="term" value="F:ATP binding"/>
    <property type="evidence" value="ECO:0007669"/>
    <property type="project" value="UniProtKB-KW"/>
</dbReference>
<feature type="domain" description="Mur ligase central" evidence="5">
    <location>
        <begin position="34"/>
        <end position="232"/>
    </location>
</feature>
<reference evidence="6 7" key="1">
    <citation type="journal article" date="2015" name="Nature">
        <title>rRNA introns, odd ribosomes, and small enigmatic genomes across a large radiation of phyla.</title>
        <authorList>
            <person name="Brown C.T."/>
            <person name="Hug L.A."/>
            <person name="Thomas B.C."/>
            <person name="Sharon I."/>
            <person name="Castelle C.J."/>
            <person name="Singh A."/>
            <person name="Wilkins M.J."/>
            <person name="Williams K.H."/>
            <person name="Banfield J.F."/>
        </authorList>
    </citation>
    <scope>NUCLEOTIDE SEQUENCE [LARGE SCALE GENOMIC DNA]</scope>
</reference>
<comment type="caution">
    <text evidence="6">The sequence shown here is derived from an EMBL/GenBank/DDBJ whole genome shotgun (WGS) entry which is preliminary data.</text>
</comment>
<dbReference type="EMBL" id="LBRS01000004">
    <property type="protein sequence ID" value="KKQ01779.1"/>
    <property type="molecule type" value="Genomic_DNA"/>
</dbReference>
<keyword evidence="2" id="KW-0547">Nucleotide-binding</keyword>
<evidence type="ECO:0000313" key="6">
    <source>
        <dbReference type="EMBL" id="KKQ01779.1"/>
    </source>
</evidence>
<name>A0A0G0GPQ7_9BACT</name>
<dbReference type="Gene3D" id="3.90.190.20">
    <property type="entry name" value="Mur ligase, C-terminal domain"/>
    <property type="match status" value="1"/>
</dbReference>
<feature type="domain" description="Mur ligase C-terminal" evidence="4">
    <location>
        <begin position="262"/>
        <end position="388"/>
    </location>
</feature>